<evidence type="ECO:0000256" key="1">
    <source>
        <dbReference type="SAM" id="Phobius"/>
    </source>
</evidence>
<dbReference type="GeneID" id="24819021"/>
<feature type="transmembrane region" description="Helical" evidence="1">
    <location>
        <begin position="74"/>
        <end position="99"/>
    </location>
</feature>
<dbReference type="InterPro" id="IPR014509">
    <property type="entry name" value="YjdF-like"/>
</dbReference>
<gene>
    <name evidence="2" type="ORF">Mpt1_c13610</name>
</gene>
<dbReference type="Pfam" id="PF09997">
    <property type="entry name" value="DUF2238"/>
    <property type="match status" value="1"/>
</dbReference>
<accession>A0A0A7LG08</accession>
<proteinExistence type="predicted"/>
<evidence type="ECO:0008006" key="4">
    <source>
        <dbReference type="Google" id="ProtNLM"/>
    </source>
</evidence>
<feature type="transmembrane region" description="Helical" evidence="1">
    <location>
        <begin position="139"/>
        <end position="159"/>
    </location>
</feature>
<keyword evidence="1" id="KW-0812">Transmembrane</keyword>
<feature type="transmembrane region" description="Helical" evidence="1">
    <location>
        <begin position="46"/>
        <end position="67"/>
    </location>
</feature>
<name>A0A0A7LG08_9ARCH</name>
<dbReference type="EMBL" id="CP010070">
    <property type="protein sequence ID" value="AIZ57222.1"/>
    <property type="molecule type" value="Genomic_DNA"/>
</dbReference>
<feature type="transmembrane region" description="Helical" evidence="1">
    <location>
        <begin position="179"/>
        <end position="201"/>
    </location>
</feature>
<dbReference type="RefSeq" id="WP_048113361.1">
    <property type="nucleotide sequence ID" value="NZ_CP010070.1"/>
</dbReference>
<protein>
    <recommendedName>
        <fullName evidence="4">DUF2238 domain-containing protein</fullName>
    </recommendedName>
</protein>
<keyword evidence="3" id="KW-1185">Reference proteome</keyword>
<evidence type="ECO:0000313" key="3">
    <source>
        <dbReference type="Proteomes" id="UP000030787"/>
    </source>
</evidence>
<dbReference type="KEGG" id="mear:Mpt1_c13610"/>
<dbReference type="Proteomes" id="UP000030787">
    <property type="component" value="Chromosome"/>
</dbReference>
<organism evidence="2 3">
    <name type="scientific">Candidatus Methanoplasma termitum</name>
    <dbReference type="NCBI Taxonomy" id="1577791"/>
    <lineage>
        <taxon>Archaea</taxon>
        <taxon>Methanobacteriati</taxon>
        <taxon>Thermoplasmatota</taxon>
        <taxon>Thermoplasmata</taxon>
        <taxon>Methanomassiliicoccales</taxon>
        <taxon>Methanomassiliicoccaceae</taxon>
        <taxon>Candidatus Methanoplasma</taxon>
    </lineage>
</organism>
<dbReference type="STRING" id="1577791.Mpt1_c13610"/>
<keyword evidence="1" id="KW-1133">Transmembrane helix</keyword>
<dbReference type="HOGENOM" id="CLU_1242979_0_0_2"/>
<reference evidence="2 3" key="1">
    <citation type="journal article" date="2014" name="Appl. Environ. Microbiol.">
        <title>Comparative Genome Analysis of 'Candidatus Methanoplasma termitum' Indicates a New Mode of Energy Metabolism in the Seventh Order of Methanogens.</title>
        <authorList>
            <person name="Lang K."/>
            <person name="Schuldes J."/>
            <person name="Klingl A."/>
            <person name="Poehlein A."/>
            <person name="Daniel R."/>
            <person name="Brune A."/>
        </authorList>
    </citation>
    <scope>NUCLEOTIDE SEQUENCE [LARGE SCALE GENOMIC DNA]</scope>
    <source>
        <strain evidence="3">Mpt1</strain>
    </source>
</reference>
<dbReference type="OrthoDB" id="313603at2157"/>
<evidence type="ECO:0000313" key="2">
    <source>
        <dbReference type="EMBL" id="AIZ57222.1"/>
    </source>
</evidence>
<keyword evidence="1" id="KW-0472">Membrane</keyword>
<feature type="transmembrane region" description="Helical" evidence="1">
    <location>
        <begin position="105"/>
        <end position="127"/>
    </location>
</feature>
<dbReference type="AlphaFoldDB" id="A0A0A7LG08"/>
<sequence>MNAFDKKERRVAWAMLILCPLTMALMFIYVTLGYARGLAAGHPEEYLQMTCFLWGVIMTILPIMRLIRLVALPYWFLALLYANMYLYVISLCEGFYFNLEWWANFTHVISTMVVASIIFIALCAVQARSPSHVTQGTRGGTILMMLMLALSFGAVWEVMEGMTDILTGIDYMSYGAQHTMGNLAADALGAVFMTGIAWLMLGIRTPKEIAIMVRLGRKHIEH</sequence>
<feature type="transmembrane region" description="Helical" evidence="1">
    <location>
        <begin position="12"/>
        <end position="34"/>
    </location>
</feature>